<evidence type="ECO:0000259" key="19">
    <source>
        <dbReference type="PROSITE" id="PS50011"/>
    </source>
</evidence>
<feature type="transmembrane region" description="Helical" evidence="17">
    <location>
        <begin position="681"/>
        <end position="701"/>
    </location>
</feature>
<dbReference type="SUPFAM" id="SSF52047">
    <property type="entry name" value="RNI-like"/>
    <property type="match status" value="1"/>
</dbReference>
<accession>A0A6I9RCQ8</accession>
<feature type="chain" id="PRO_5026751930" evidence="18">
    <location>
        <begin position="23"/>
        <end position="1037"/>
    </location>
</feature>
<evidence type="ECO:0000313" key="21">
    <source>
        <dbReference type="RefSeq" id="XP_010924441.2"/>
    </source>
</evidence>
<keyword evidence="14" id="KW-0675">Receptor</keyword>
<dbReference type="SUPFAM" id="SSF52058">
    <property type="entry name" value="L domain-like"/>
    <property type="match status" value="1"/>
</dbReference>
<dbReference type="SUPFAM" id="SSF56112">
    <property type="entry name" value="Protein kinase-like (PK-like)"/>
    <property type="match status" value="1"/>
</dbReference>
<dbReference type="OrthoDB" id="676979at2759"/>
<keyword evidence="4" id="KW-0433">Leucine-rich repeat</keyword>
<evidence type="ECO:0000256" key="12">
    <source>
        <dbReference type="ARBA" id="ARBA00022989"/>
    </source>
</evidence>
<dbReference type="PROSITE" id="PS50011">
    <property type="entry name" value="PROTEIN_KINASE_DOM"/>
    <property type="match status" value="1"/>
</dbReference>
<evidence type="ECO:0000256" key="2">
    <source>
        <dbReference type="ARBA" id="ARBA00004479"/>
    </source>
</evidence>
<evidence type="ECO:0000256" key="4">
    <source>
        <dbReference type="ARBA" id="ARBA00022614"/>
    </source>
</evidence>
<dbReference type="InterPro" id="IPR001611">
    <property type="entry name" value="Leu-rich_rpt"/>
</dbReference>
<feature type="signal peptide" evidence="18">
    <location>
        <begin position="1"/>
        <end position="22"/>
    </location>
</feature>
<dbReference type="FunFam" id="3.80.10.10:FF:000077">
    <property type="entry name" value="LRR receptor-like serine/threonine-protein kinase ERL1"/>
    <property type="match status" value="1"/>
</dbReference>
<evidence type="ECO:0000256" key="10">
    <source>
        <dbReference type="ARBA" id="ARBA00022777"/>
    </source>
</evidence>
<dbReference type="FunFam" id="3.80.10.10:FF:000041">
    <property type="entry name" value="LRR receptor-like serine/threonine-protein kinase ERECTA"/>
    <property type="match status" value="2"/>
</dbReference>
<keyword evidence="5" id="KW-0808">Transferase</keyword>
<feature type="domain" description="Protein kinase" evidence="19">
    <location>
        <begin position="736"/>
        <end position="1023"/>
    </location>
</feature>
<dbReference type="InParanoid" id="A0A6I9RCQ8"/>
<dbReference type="FunFam" id="1.10.510.10:FF:000714">
    <property type="entry name" value="Kinase family with leucine-rich repeat domain-containing protein"/>
    <property type="match status" value="1"/>
</dbReference>
<dbReference type="RefSeq" id="XP_010924441.2">
    <property type="nucleotide sequence ID" value="XM_010926139.2"/>
</dbReference>
<dbReference type="GO" id="GO:0005886">
    <property type="term" value="C:plasma membrane"/>
    <property type="evidence" value="ECO:0007669"/>
    <property type="project" value="UniProtKB-SubCell"/>
</dbReference>
<evidence type="ECO:0000256" key="7">
    <source>
        <dbReference type="ARBA" id="ARBA00022729"/>
    </source>
</evidence>
<keyword evidence="15" id="KW-0325">Glycoprotein</keyword>
<keyword evidence="9 16" id="KW-0547">Nucleotide-binding</keyword>
<dbReference type="GO" id="GO:0033612">
    <property type="term" value="F:receptor serine/threonine kinase binding"/>
    <property type="evidence" value="ECO:0007669"/>
    <property type="project" value="TreeGrafter"/>
</dbReference>
<dbReference type="Gene3D" id="3.30.200.20">
    <property type="entry name" value="Phosphorylase Kinase, domain 1"/>
    <property type="match status" value="1"/>
</dbReference>
<keyword evidence="20" id="KW-1185">Reference proteome</keyword>
<evidence type="ECO:0000256" key="11">
    <source>
        <dbReference type="ARBA" id="ARBA00022840"/>
    </source>
</evidence>
<evidence type="ECO:0000256" key="1">
    <source>
        <dbReference type="ARBA" id="ARBA00004162"/>
    </source>
</evidence>
<evidence type="ECO:0000313" key="20">
    <source>
        <dbReference type="Proteomes" id="UP000504607"/>
    </source>
</evidence>
<dbReference type="Pfam" id="PF08263">
    <property type="entry name" value="LRRNT_2"/>
    <property type="match status" value="1"/>
</dbReference>
<dbReference type="SMART" id="SM00220">
    <property type="entry name" value="S_TKc"/>
    <property type="match status" value="1"/>
</dbReference>
<organism evidence="20 21">
    <name type="scientific">Elaeis guineensis var. tenera</name>
    <name type="common">Oil palm</name>
    <dbReference type="NCBI Taxonomy" id="51953"/>
    <lineage>
        <taxon>Eukaryota</taxon>
        <taxon>Viridiplantae</taxon>
        <taxon>Streptophyta</taxon>
        <taxon>Embryophyta</taxon>
        <taxon>Tracheophyta</taxon>
        <taxon>Spermatophyta</taxon>
        <taxon>Magnoliopsida</taxon>
        <taxon>Liliopsida</taxon>
        <taxon>Arecaceae</taxon>
        <taxon>Arecoideae</taxon>
        <taxon>Cocoseae</taxon>
        <taxon>Elaeidinae</taxon>
        <taxon>Elaeis</taxon>
    </lineage>
</organism>
<dbReference type="GO" id="GO:0005524">
    <property type="term" value="F:ATP binding"/>
    <property type="evidence" value="ECO:0007669"/>
    <property type="project" value="UniProtKB-UniRule"/>
</dbReference>
<dbReference type="InterPro" id="IPR011009">
    <property type="entry name" value="Kinase-like_dom_sf"/>
</dbReference>
<gene>
    <name evidence="21" type="primary">LOC105047280</name>
</gene>
<dbReference type="InterPro" id="IPR003591">
    <property type="entry name" value="Leu-rich_rpt_typical-subtyp"/>
</dbReference>
<evidence type="ECO:0000256" key="16">
    <source>
        <dbReference type="PROSITE-ProRule" id="PRU10141"/>
    </source>
</evidence>
<dbReference type="KEGG" id="egu:105047280"/>
<evidence type="ECO:0000256" key="14">
    <source>
        <dbReference type="ARBA" id="ARBA00023170"/>
    </source>
</evidence>
<dbReference type="PROSITE" id="PS00107">
    <property type="entry name" value="PROTEIN_KINASE_ATP"/>
    <property type="match status" value="1"/>
</dbReference>
<reference evidence="21" key="1">
    <citation type="submission" date="2025-08" db="UniProtKB">
        <authorList>
            <consortium name="RefSeq"/>
        </authorList>
    </citation>
    <scope>IDENTIFICATION</scope>
</reference>
<keyword evidence="7 18" id="KW-0732">Signal</keyword>
<dbReference type="Pfam" id="PF00560">
    <property type="entry name" value="LRR_1"/>
    <property type="match status" value="6"/>
</dbReference>
<evidence type="ECO:0000256" key="13">
    <source>
        <dbReference type="ARBA" id="ARBA00023136"/>
    </source>
</evidence>
<keyword evidence="12 17" id="KW-1133">Transmembrane helix</keyword>
<dbReference type="Pfam" id="PF13855">
    <property type="entry name" value="LRR_8"/>
    <property type="match status" value="1"/>
</dbReference>
<keyword evidence="10" id="KW-0418">Kinase</keyword>
<keyword evidence="11 16" id="KW-0067">ATP-binding</keyword>
<evidence type="ECO:0000256" key="18">
    <source>
        <dbReference type="SAM" id="SignalP"/>
    </source>
</evidence>
<evidence type="ECO:0000256" key="15">
    <source>
        <dbReference type="ARBA" id="ARBA00023180"/>
    </source>
</evidence>
<evidence type="ECO:0000256" key="3">
    <source>
        <dbReference type="ARBA" id="ARBA00008684"/>
    </source>
</evidence>
<proteinExistence type="inferred from homology"/>
<keyword evidence="13 17" id="KW-0472">Membrane</keyword>
<dbReference type="FunFam" id="3.80.10.10:FF:000095">
    <property type="entry name" value="LRR receptor-like serine/threonine-protein kinase GSO1"/>
    <property type="match status" value="1"/>
</dbReference>
<comment type="subcellular location">
    <subcellularLocation>
        <location evidence="1">Cell membrane</location>
        <topology evidence="1">Single-pass membrane protein</topology>
    </subcellularLocation>
    <subcellularLocation>
        <location evidence="2">Membrane</location>
        <topology evidence="2">Single-pass type I membrane protein</topology>
    </subcellularLocation>
</comment>
<dbReference type="Gene3D" id="1.10.510.10">
    <property type="entry name" value="Transferase(Phosphotransferase) domain 1"/>
    <property type="match status" value="1"/>
</dbReference>
<dbReference type="PROSITE" id="PS00108">
    <property type="entry name" value="PROTEIN_KINASE_ST"/>
    <property type="match status" value="1"/>
</dbReference>
<dbReference type="SMART" id="SM00369">
    <property type="entry name" value="LRR_TYP"/>
    <property type="match status" value="8"/>
</dbReference>
<evidence type="ECO:0000256" key="5">
    <source>
        <dbReference type="ARBA" id="ARBA00022679"/>
    </source>
</evidence>
<dbReference type="InterPro" id="IPR050647">
    <property type="entry name" value="Plant_LRR-RLKs"/>
</dbReference>
<keyword evidence="8" id="KW-0677">Repeat</keyword>
<dbReference type="PANTHER" id="PTHR48056">
    <property type="entry name" value="LRR RECEPTOR-LIKE SERINE/THREONINE-PROTEIN KINASE-RELATED"/>
    <property type="match status" value="1"/>
</dbReference>
<keyword evidence="6 17" id="KW-0812">Transmembrane</keyword>
<evidence type="ECO:0000256" key="6">
    <source>
        <dbReference type="ARBA" id="ARBA00022692"/>
    </source>
</evidence>
<name>A0A6I9RCQ8_ELAGV</name>
<dbReference type="GO" id="GO:0004672">
    <property type="term" value="F:protein kinase activity"/>
    <property type="evidence" value="ECO:0007669"/>
    <property type="project" value="InterPro"/>
</dbReference>
<evidence type="ECO:0000256" key="8">
    <source>
        <dbReference type="ARBA" id="ARBA00022737"/>
    </source>
</evidence>
<comment type="similarity">
    <text evidence="3">Belongs to the protein kinase superfamily. Ser/Thr protein kinase family.</text>
</comment>
<evidence type="ECO:0000256" key="9">
    <source>
        <dbReference type="ARBA" id="ARBA00022741"/>
    </source>
</evidence>
<sequence>MVAKAISSSLLLLIIFSSSSLAASQTKTEDGERQILLRIRKDWGNPSVLGSWNDSTPTGHCKWIGIQCSADGSVTTITLSNQNIAQPIPAAICKLKNLSILDLSHTGIPGTFPTSLYNCSNLLYLDLSSNHLVGVIPSDIYRLSPRLTDLILSDNNFTGEIPPSIGRLSAIEHLSLYDNFFNASFPAELGNLSNLQTLRLGGNPFAPATIPPTFRNLTQLSFLGMGQANLKGEIPEFIGELTGMRLLYLPSNSLSGSIPAGIWNLKKLRYLYLYKNNLTGAIIIDKPIGALGLEEIDVSMNQLNGSIPEEFGKLQSLSLLYMYNNRFSGEIPESIRESTEMTLLDVSVNSLSGSIPAGIWNLTKLRILYLFANNLTGAINIDRPIGALGLEKIDVSMNQLNGSIPEEFGKLQNLSLLFMYYNQFSGEIPASIGLLPALIDLRLFNNSLTGVLPPELGKHSSLSDVDVGHNMISGSLPEYLCAGGYLNSIVVPNNNLTGNMLASLNNCSTLAYIDIQNNRFSGNIPSAAKSLRVLEATNNLLSGKIPAVLTGISELSELHLGGNQISGQIPPGISELKYLYSLNLSSNHLVGKIPAAIGSLQQLISLDLSINQLSDSIPPEIGGLKLKTLNLSSNRLSGEIPISLQDAAYNRSFLSNPSLCASSELLNVPICKHGLQWKLRMVLIVLASLVSLMATVFAAFARRGRHGRSNGRVLPTRKMMSFYPLDFTESTILSGLTEDNLIGSGGGGKVYRIVLENHVAQIVAVKKIWNSRKLDSLLEKEFQSEVQILGSIRHAGIVKLLCCLWSVDTKLLVYEYMENGSLDRWLHKKWRVGEQIEEMNSDHMPLLDWSTRLRIAIDVARGLCYMHHGCSPPIVHRDVKSSNILLDFEFRAKVADFGLARMLVKLGEDNTVSAVAGTFGYMAPECAYSRKINEKMDVYSFGVILLELTTGKKANDGGEYGNLAEWAWHCLQEDDKMIDAIDQDIKDPIFIKEIAFVFKLGVTCTSPSSSSRPRMKDVLQILLRRQRQQAVANDTTV</sequence>
<evidence type="ECO:0000256" key="17">
    <source>
        <dbReference type="SAM" id="Phobius"/>
    </source>
</evidence>
<protein>
    <submittedName>
        <fullName evidence="21">Receptor-like protein kinase 5</fullName>
    </submittedName>
</protein>
<dbReference type="Pfam" id="PF00069">
    <property type="entry name" value="Pkinase"/>
    <property type="match status" value="1"/>
</dbReference>
<dbReference type="InterPro" id="IPR008271">
    <property type="entry name" value="Ser/Thr_kinase_AS"/>
</dbReference>
<dbReference type="InterPro" id="IPR013210">
    <property type="entry name" value="LRR_N_plant-typ"/>
</dbReference>
<dbReference type="PANTHER" id="PTHR48056:SF29">
    <property type="entry name" value="RECEPTOR-LIKE PROTEIN KINASE HSL1"/>
    <property type="match status" value="1"/>
</dbReference>
<dbReference type="InterPro" id="IPR000719">
    <property type="entry name" value="Prot_kinase_dom"/>
</dbReference>
<dbReference type="InterPro" id="IPR017441">
    <property type="entry name" value="Protein_kinase_ATP_BS"/>
</dbReference>
<dbReference type="InterPro" id="IPR032675">
    <property type="entry name" value="LRR_dom_sf"/>
</dbReference>
<dbReference type="Proteomes" id="UP000504607">
    <property type="component" value="Chromosome 6"/>
</dbReference>
<dbReference type="AlphaFoldDB" id="A0A6I9RCQ8"/>
<feature type="binding site" evidence="16">
    <location>
        <position position="767"/>
    </location>
    <ligand>
        <name>ATP</name>
        <dbReference type="ChEBI" id="CHEBI:30616"/>
    </ligand>
</feature>
<dbReference type="Gene3D" id="3.80.10.10">
    <property type="entry name" value="Ribonuclease Inhibitor"/>
    <property type="match status" value="4"/>
</dbReference>